<dbReference type="AlphaFoldDB" id="H2YIP5"/>
<reference evidence="2" key="1">
    <citation type="submission" date="2003-08" db="EMBL/GenBank/DDBJ databases">
        <authorList>
            <person name="Birren B."/>
            <person name="Nusbaum C."/>
            <person name="Abebe A."/>
            <person name="Abouelleil A."/>
            <person name="Adekoya E."/>
            <person name="Ait-zahra M."/>
            <person name="Allen N."/>
            <person name="Allen T."/>
            <person name="An P."/>
            <person name="Anderson M."/>
            <person name="Anderson S."/>
            <person name="Arachchi H."/>
            <person name="Armbruster J."/>
            <person name="Bachantsang P."/>
            <person name="Baldwin J."/>
            <person name="Barry A."/>
            <person name="Bayul T."/>
            <person name="Blitshsteyn B."/>
            <person name="Bloom T."/>
            <person name="Blye J."/>
            <person name="Boguslavskiy L."/>
            <person name="Borowsky M."/>
            <person name="Boukhgalter B."/>
            <person name="Brunache A."/>
            <person name="Butler J."/>
            <person name="Calixte N."/>
            <person name="Calvo S."/>
            <person name="Camarata J."/>
            <person name="Campo K."/>
            <person name="Chang J."/>
            <person name="Cheshatsang Y."/>
            <person name="Citroen M."/>
            <person name="Collymore A."/>
            <person name="Considine T."/>
            <person name="Cook A."/>
            <person name="Cooke P."/>
            <person name="Corum B."/>
            <person name="Cuomo C."/>
            <person name="David R."/>
            <person name="Dawoe T."/>
            <person name="Degray S."/>
            <person name="Dodge S."/>
            <person name="Dooley K."/>
            <person name="Dorje P."/>
            <person name="Dorjee K."/>
            <person name="Dorris L."/>
            <person name="Duffey N."/>
            <person name="Dupes A."/>
            <person name="Elkins T."/>
            <person name="Engels R."/>
            <person name="Erickson J."/>
            <person name="Farina A."/>
            <person name="Faro S."/>
            <person name="Ferreira P."/>
            <person name="Fischer H."/>
            <person name="Fitzgerald M."/>
            <person name="Foley K."/>
            <person name="Gage D."/>
            <person name="Galagan J."/>
            <person name="Gearin G."/>
            <person name="Gnerre S."/>
            <person name="Gnirke A."/>
            <person name="Goyette A."/>
            <person name="Graham J."/>
            <person name="Grandbois E."/>
            <person name="Gyaltsen K."/>
            <person name="Hafez N."/>
            <person name="Hagopian D."/>
            <person name="Hagos B."/>
            <person name="Hall J."/>
            <person name="Hatcher B."/>
            <person name="Heller A."/>
            <person name="Higgins H."/>
            <person name="Honan T."/>
            <person name="Horn A."/>
            <person name="Houde N."/>
            <person name="Hughes L."/>
            <person name="Hulme W."/>
            <person name="Husby E."/>
            <person name="Iliev I."/>
            <person name="Jaffe D."/>
            <person name="Jones C."/>
            <person name="Kamal M."/>
            <person name="Kamat A."/>
            <person name="Kamvysselis M."/>
            <person name="Karlsson E."/>
            <person name="Kells C."/>
            <person name="Kieu A."/>
            <person name="Kisner P."/>
            <person name="Kodira C."/>
            <person name="Kulbokas E."/>
            <person name="Labutti K."/>
            <person name="Lama D."/>
            <person name="Landers T."/>
            <person name="Leger J."/>
            <person name="Levine S."/>
            <person name="Lewis D."/>
            <person name="Lewis T."/>
            <person name="Lindblad-toh K."/>
            <person name="Liu X."/>
            <person name="Lokyitsang T."/>
            <person name="Lokyitsang Y."/>
            <person name="Lucien O."/>
            <person name="Lui A."/>
            <person name="Ma L.J."/>
            <person name="Mabbitt R."/>
            <person name="Macdonald J."/>
            <person name="Maclean C."/>
            <person name="Major J."/>
            <person name="Manning J."/>
            <person name="Marabella R."/>
            <person name="Maru K."/>
            <person name="Matthews C."/>
            <person name="Mauceli E."/>
            <person name="Mccarthy M."/>
            <person name="Mcdonough S."/>
            <person name="Mcghee T."/>
            <person name="Meldrim J."/>
            <person name="Meneus L."/>
            <person name="Mesirov J."/>
            <person name="Mihalev A."/>
            <person name="Mihova T."/>
            <person name="Mikkelsen T."/>
            <person name="Mlenga V."/>
            <person name="Moru K."/>
            <person name="Mozes J."/>
            <person name="Mulrain L."/>
            <person name="Munson G."/>
            <person name="Naylor J."/>
            <person name="Newes C."/>
            <person name="Nguyen C."/>
            <person name="Nguyen N."/>
            <person name="Nguyen T."/>
            <person name="Nicol R."/>
            <person name="Nielsen C."/>
            <person name="Nizzari M."/>
            <person name="Norbu C."/>
            <person name="Norbu N."/>
            <person name="O'donnell P."/>
            <person name="Okoawo O."/>
            <person name="O'leary S."/>
            <person name="Omotosho B."/>
            <person name="O'neill K."/>
            <person name="Osman S."/>
            <person name="Parker S."/>
            <person name="Perrin D."/>
            <person name="Phunkhang P."/>
            <person name="Piqani B."/>
            <person name="Purcell S."/>
            <person name="Rachupka T."/>
            <person name="Ramasamy U."/>
            <person name="Rameau R."/>
            <person name="Ray V."/>
            <person name="Raymond C."/>
            <person name="Retta R."/>
            <person name="Richardson S."/>
            <person name="Rise C."/>
            <person name="Rodriguez J."/>
            <person name="Rogers J."/>
            <person name="Rogov P."/>
            <person name="Rutman M."/>
            <person name="Schupbach R."/>
            <person name="Seaman C."/>
            <person name="Settipalli S."/>
            <person name="Sharpe T."/>
            <person name="Sheridan J."/>
            <person name="Sherpa N."/>
            <person name="Shi J."/>
            <person name="Smirnov S."/>
            <person name="Smith C."/>
            <person name="Sougnez C."/>
            <person name="Spencer B."/>
            <person name="Stalker J."/>
            <person name="Stange-thomann N."/>
            <person name="Stavropoulos S."/>
            <person name="Stetson K."/>
            <person name="Stone C."/>
            <person name="Stone S."/>
            <person name="Stubbs M."/>
            <person name="Talamas J."/>
            <person name="Tchuinga P."/>
            <person name="Tenzing P."/>
            <person name="Tesfaye S."/>
            <person name="Theodore J."/>
            <person name="Thoulutsang Y."/>
            <person name="Topham K."/>
            <person name="Towey S."/>
            <person name="Tsamla T."/>
            <person name="Tsomo N."/>
            <person name="Vallee D."/>
            <person name="Vassiliev H."/>
            <person name="Venkataraman V."/>
            <person name="Vinson J."/>
            <person name="Vo A."/>
            <person name="Wade C."/>
            <person name="Wang S."/>
            <person name="Wangchuk T."/>
            <person name="Wangdi T."/>
            <person name="Whittaker C."/>
            <person name="Wilkinson J."/>
            <person name="Wu Y."/>
            <person name="Wyman D."/>
            <person name="Yadav S."/>
            <person name="Yang S."/>
            <person name="Yang X."/>
            <person name="Yeager S."/>
            <person name="Yee E."/>
            <person name="Young G."/>
            <person name="Zainoun J."/>
            <person name="Zembeck L."/>
            <person name="Zimmer A."/>
            <person name="Zody M."/>
            <person name="Lander E."/>
        </authorList>
    </citation>
    <scope>NUCLEOTIDE SEQUENCE [LARGE SCALE GENOMIC DNA]</scope>
</reference>
<dbReference type="GeneTree" id="ENSGT00940000154091"/>
<evidence type="ECO:0000313" key="1">
    <source>
        <dbReference type="Ensembl" id="ENSCSAVP00000005194.1"/>
    </source>
</evidence>
<sequence length="179" mass="19958">MILPISIHLTTSILEITQGDVVAPITQRILNGTTNGQAHHVIFSLTTRPSAGTLMLDNHEVDEFKMADLGHVIYFMDDITHAYDHMRITMTYYDETMTYHPNITATVPIKINPLIDIDSFTINTHQRNVITTDVLDASQLADTTNSMPYYTIIGGPNMSDIIVERGDGMSTDPPLHTTQ</sequence>
<dbReference type="STRING" id="51511.ENSCSAVP00000005194"/>
<keyword evidence="2" id="KW-1185">Reference proteome</keyword>
<organism evidence="1 2">
    <name type="scientific">Ciona savignyi</name>
    <name type="common">Pacific transparent sea squirt</name>
    <dbReference type="NCBI Taxonomy" id="51511"/>
    <lineage>
        <taxon>Eukaryota</taxon>
        <taxon>Metazoa</taxon>
        <taxon>Chordata</taxon>
        <taxon>Tunicata</taxon>
        <taxon>Ascidiacea</taxon>
        <taxon>Phlebobranchia</taxon>
        <taxon>Cionidae</taxon>
        <taxon>Ciona</taxon>
    </lineage>
</organism>
<dbReference type="HOGENOM" id="CLU_1506702_0_0_1"/>
<evidence type="ECO:0000313" key="2">
    <source>
        <dbReference type="Proteomes" id="UP000007875"/>
    </source>
</evidence>
<dbReference type="Ensembl" id="ENSCSAVT00000005265.1">
    <property type="protein sequence ID" value="ENSCSAVP00000005194.1"/>
    <property type="gene ID" value="ENSCSAVG00000003096.1"/>
</dbReference>
<evidence type="ECO:0008006" key="3">
    <source>
        <dbReference type="Google" id="ProtNLM"/>
    </source>
</evidence>
<dbReference type="InParanoid" id="H2YIP5"/>
<dbReference type="Proteomes" id="UP000007875">
    <property type="component" value="Unassembled WGS sequence"/>
</dbReference>
<reference evidence="1" key="2">
    <citation type="submission" date="2025-08" db="UniProtKB">
        <authorList>
            <consortium name="Ensembl"/>
        </authorList>
    </citation>
    <scope>IDENTIFICATION</scope>
</reference>
<protein>
    <recommendedName>
        <fullName evidence="3">Cadherin domain-containing protein</fullName>
    </recommendedName>
</protein>
<proteinExistence type="predicted"/>
<accession>H2YIP5</accession>
<name>H2YIP5_CIOSA</name>
<reference evidence="1" key="3">
    <citation type="submission" date="2025-09" db="UniProtKB">
        <authorList>
            <consortium name="Ensembl"/>
        </authorList>
    </citation>
    <scope>IDENTIFICATION</scope>
</reference>